<accession>A0AAD8H5H4</accession>
<keyword evidence="2" id="KW-1185">Reference proteome</keyword>
<evidence type="ECO:0000313" key="1">
    <source>
        <dbReference type="EMBL" id="KAK1360103.1"/>
    </source>
</evidence>
<gene>
    <name evidence="1" type="ORF">POM88_044577</name>
</gene>
<reference evidence="1" key="1">
    <citation type="submission" date="2023-02" db="EMBL/GenBank/DDBJ databases">
        <title>Genome of toxic invasive species Heracleum sosnowskyi carries increased number of genes despite the absence of recent whole-genome duplications.</title>
        <authorList>
            <person name="Schelkunov M."/>
            <person name="Shtratnikova V."/>
            <person name="Makarenko M."/>
            <person name="Klepikova A."/>
            <person name="Omelchenko D."/>
            <person name="Novikova G."/>
            <person name="Obukhova E."/>
            <person name="Bogdanov V."/>
            <person name="Penin A."/>
            <person name="Logacheva M."/>
        </authorList>
    </citation>
    <scope>NUCLEOTIDE SEQUENCE</scope>
    <source>
        <strain evidence="1">Hsosn_3</strain>
        <tissue evidence="1">Leaf</tissue>
    </source>
</reference>
<reference evidence="1" key="2">
    <citation type="submission" date="2023-05" db="EMBL/GenBank/DDBJ databases">
        <authorList>
            <person name="Schelkunov M.I."/>
        </authorList>
    </citation>
    <scope>NUCLEOTIDE SEQUENCE</scope>
    <source>
        <strain evidence="1">Hsosn_3</strain>
        <tissue evidence="1">Leaf</tissue>
    </source>
</reference>
<protein>
    <submittedName>
        <fullName evidence="1">Uncharacterized protein</fullName>
    </submittedName>
</protein>
<dbReference type="EMBL" id="JAUIZM010000010">
    <property type="protein sequence ID" value="KAK1360103.1"/>
    <property type="molecule type" value="Genomic_DNA"/>
</dbReference>
<comment type="caution">
    <text evidence="1">The sequence shown here is derived from an EMBL/GenBank/DDBJ whole genome shotgun (WGS) entry which is preliminary data.</text>
</comment>
<proteinExistence type="predicted"/>
<dbReference type="AlphaFoldDB" id="A0AAD8H5H4"/>
<evidence type="ECO:0000313" key="2">
    <source>
        <dbReference type="Proteomes" id="UP001237642"/>
    </source>
</evidence>
<name>A0AAD8H5H4_9APIA</name>
<sequence length="109" mass="12277">MAEELKTKSSVLDMELEPVVPVSNQADGDAAANDIKRKRDDDDELEGEKEILIGRLCVDNSFLKLHSFFQSKMLVDVSSAVVNPLKLFYELFSLHVLRKMINPNSNVIL</sequence>
<dbReference type="Proteomes" id="UP001237642">
    <property type="component" value="Unassembled WGS sequence"/>
</dbReference>
<organism evidence="1 2">
    <name type="scientific">Heracleum sosnowskyi</name>
    <dbReference type="NCBI Taxonomy" id="360622"/>
    <lineage>
        <taxon>Eukaryota</taxon>
        <taxon>Viridiplantae</taxon>
        <taxon>Streptophyta</taxon>
        <taxon>Embryophyta</taxon>
        <taxon>Tracheophyta</taxon>
        <taxon>Spermatophyta</taxon>
        <taxon>Magnoliopsida</taxon>
        <taxon>eudicotyledons</taxon>
        <taxon>Gunneridae</taxon>
        <taxon>Pentapetalae</taxon>
        <taxon>asterids</taxon>
        <taxon>campanulids</taxon>
        <taxon>Apiales</taxon>
        <taxon>Apiaceae</taxon>
        <taxon>Apioideae</taxon>
        <taxon>apioid superclade</taxon>
        <taxon>Tordylieae</taxon>
        <taxon>Tordyliinae</taxon>
        <taxon>Heracleum</taxon>
    </lineage>
</organism>